<keyword evidence="6" id="KW-0238">DNA-binding</keyword>
<keyword evidence="3" id="KW-0597">Phosphoprotein</keyword>
<evidence type="ECO:0000256" key="6">
    <source>
        <dbReference type="ARBA" id="ARBA00023125"/>
    </source>
</evidence>
<keyword evidence="5" id="KW-0346">Stress response</keyword>
<keyword evidence="4" id="KW-0805">Transcription regulation</keyword>
<dbReference type="AlphaFoldDB" id="A0A6N2KPV2"/>
<organism evidence="12">
    <name type="scientific">Salix viminalis</name>
    <name type="common">Common osier</name>
    <name type="synonym">Basket willow</name>
    <dbReference type="NCBI Taxonomy" id="40686"/>
    <lineage>
        <taxon>Eukaryota</taxon>
        <taxon>Viridiplantae</taxon>
        <taxon>Streptophyta</taxon>
        <taxon>Embryophyta</taxon>
        <taxon>Tracheophyta</taxon>
        <taxon>Spermatophyta</taxon>
        <taxon>Magnoliopsida</taxon>
        <taxon>eudicotyledons</taxon>
        <taxon>Gunneridae</taxon>
        <taxon>Pentapetalae</taxon>
        <taxon>rosids</taxon>
        <taxon>fabids</taxon>
        <taxon>Malpighiales</taxon>
        <taxon>Salicaceae</taxon>
        <taxon>Saliceae</taxon>
        <taxon>Salix</taxon>
    </lineage>
</organism>
<proteinExistence type="inferred from homology"/>
<evidence type="ECO:0000256" key="5">
    <source>
        <dbReference type="ARBA" id="ARBA00023016"/>
    </source>
</evidence>
<keyword evidence="10" id="KW-0175">Coiled coil</keyword>
<dbReference type="SUPFAM" id="SSF46785">
    <property type="entry name" value="Winged helix' DNA-binding domain"/>
    <property type="match status" value="1"/>
</dbReference>
<dbReference type="GO" id="GO:0005634">
    <property type="term" value="C:nucleus"/>
    <property type="evidence" value="ECO:0007669"/>
    <property type="project" value="UniProtKB-SubCell"/>
</dbReference>
<evidence type="ECO:0000256" key="4">
    <source>
        <dbReference type="ARBA" id="ARBA00023015"/>
    </source>
</evidence>
<name>A0A6N2KPV2_SALVM</name>
<dbReference type="Gene3D" id="1.10.10.10">
    <property type="entry name" value="Winged helix-like DNA-binding domain superfamily/Winged helix DNA-binding domain"/>
    <property type="match status" value="1"/>
</dbReference>
<protein>
    <recommendedName>
        <fullName evidence="11">HSF-type DNA-binding domain-containing protein</fullName>
    </recommendedName>
</protein>
<dbReference type="GO" id="GO:0034605">
    <property type="term" value="P:cellular response to heat"/>
    <property type="evidence" value="ECO:0007669"/>
    <property type="project" value="TreeGrafter"/>
</dbReference>
<dbReference type="Pfam" id="PF00447">
    <property type="entry name" value="HSF_DNA-bind"/>
    <property type="match status" value="1"/>
</dbReference>
<comment type="similarity">
    <text evidence="9">Belongs to the HSF family.</text>
</comment>
<evidence type="ECO:0000256" key="9">
    <source>
        <dbReference type="RuleBase" id="RU004020"/>
    </source>
</evidence>
<reference evidence="12" key="1">
    <citation type="submission" date="2019-03" db="EMBL/GenBank/DDBJ databases">
        <authorList>
            <person name="Mank J."/>
            <person name="Almeida P."/>
        </authorList>
    </citation>
    <scope>NUCLEOTIDE SEQUENCE</scope>
    <source>
        <strain evidence="12">78183</strain>
    </source>
</reference>
<dbReference type="PROSITE" id="PS00434">
    <property type="entry name" value="HSF_DOMAIN"/>
    <property type="match status" value="1"/>
</dbReference>
<dbReference type="InterPro" id="IPR036388">
    <property type="entry name" value="WH-like_DNA-bd_sf"/>
</dbReference>
<evidence type="ECO:0000313" key="12">
    <source>
        <dbReference type="EMBL" id="VFU30104.1"/>
    </source>
</evidence>
<feature type="domain" description="HSF-type DNA-binding" evidence="11">
    <location>
        <begin position="50"/>
        <end position="74"/>
    </location>
</feature>
<evidence type="ECO:0000256" key="1">
    <source>
        <dbReference type="ARBA" id="ARBA00004123"/>
    </source>
</evidence>
<sequence>MEANNIIIAPFVLKTYQMVSDPATDSLISWGRANNSFIVVNPLDFSQRILPVYFKHNNFSSFVRQLNTYGFRKVDPDRWEFANEWFLRGQKQLLKSIVRRKHGPNKGSSCMQVNTKGEDFDGEDIVMEIARLRQEQKAVELELDGMNKRLEATERRPQQMMAFIYQVVEDPDLLPRMILEKERTRQIKDKKQRLMISSSATSSSGMALSGASTIIKSEVGSEEGSVGVISSPETVFDVYKFCQSSPDESNINAIGWLDQVNYGCAVAGASPSAAGSMGAGIGTTVAVLPQEDSSVIGYGGDWGDHMNYFGEMAAGVEDRPRPSYPFSLLGRWLLAAIHKINDAFYLFY</sequence>
<dbReference type="PRINTS" id="PR00056">
    <property type="entry name" value="HSFDOMAIN"/>
</dbReference>
<dbReference type="GO" id="GO:0006357">
    <property type="term" value="P:regulation of transcription by RNA polymerase II"/>
    <property type="evidence" value="ECO:0007669"/>
    <property type="project" value="TreeGrafter"/>
</dbReference>
<accession>A0A6N2KPV2</accession>
<evidence type="ECO:0000256" key="7">
    <source>
        <dbReference type="ARBA" id="ARBA00023163"/>
    </source>
</evidence>
<keyword evidence="7" id="KW-0804">Transcription</keyword>
<dbReference type="PANTHER" id="PTHR10015">
    <property type="entry name" value="HEAT SHOCK TRANSCRIPTION FACTOR"/>
    <property type="match status" value="1"/>
</dbReference>
<evidence type="ECO:0000256" key="10">
    <source>
        <dbReference type="SAM" id="Coils"/>
    </source>
</evidence>
<dbReference type="FunFam" id="1.10.10.10:FF:000037">
    <property type="entry name" value="Heat stress transcription factor B-4"/>
    <property type="match status" value="1"/>
</dbReference>
<dbReference type="InterPro" id="IPR000232">
    <property type="entry name" value="HSF_DNA-bd"/>
</dbReference>
<evidence type="ECO:0000256" key="8">
    <source>
        <dbReference type="ARBA" id="ARBA00023242"/>
    </source>
</evidence>
<evidence type="ECO:0000256" key="3">
    <source>
        <dbReference type="ARBA" id="ARBA00022553"/>
    </source>
</evidence>
<dbReference type="EMBL" id="CAADRP010000569">
    <property type="protein sequence ID" value="VFU30104.1"/>
    <property type="molecule type" value="Genomic_DNA"/>
</dbReference>
<dbReference type="GO" id="GO:0003700">
    <property type="term" value="F:DNA-binding transcription factor activity"/>
    <property type="evidence" value="ECO:0007669"/>
    <property type="project" value="InterPro"/>
</dbReference>
<dbReference type="GO" id="GO:0000978">
    <property type="term" value="F:RNA polymerase II cis-regulatory region sequence-specific DNA binding"/>
    <property type="evidence" value="ECO:0007669"/>
    <property type="project" value="TreeGrafter"/>
</dbReference>
<dbReference type="PANTHER" id="PTHR10015:SF332">
    <property type="entry name" value="HEAT STRESS TRANSCRIPTION FACTOR C-1"/>
    <property type="match status" value="1"/>
</dbReference>
<dbReference type="InterPro" id="IPR036390">
    <property type="entry name" value="WH_DNA-bd_sf"/>
</dbReference>
<gene>
    <name evidence="12" type="ORF">SVIM_LOCUS113602</name>
</gene>
<comment type="subcellular location">
    <subcellularLocation>
        <location evidence="1">Nucleus</location>
    </subcellularLocation>
</comment>
<feature type="coiled-coil region" evidence="10">
    <location>
        <begin position="129"/>
        <end position="156"/>
    </location>
</feature>
<dbReference type="SMART" id="SM00415">
    <property type="entry name" value="HSF"/>
    <property type="match status" value="1"/>
</dbReference>
<comment type="subunit">
    <text evidence="2">Homotrimer.</text>
</comment>
<evidence type="ECO:0000256" key="2">
    <source>
        <dbReference type="ARBA" id="ARBA00011233"/>
    </source>
</evidence>
<evidence type="ECO:0000259" key="11">
    <source>
        <dbReference type="PROSITE" id="PS00434"/>
    </source>
</evidence>
<keyword evidence="8" id="KW-0539">Nucleus</keyword>